<protein>
    <submittedName>
        <fullName evidence="1">Uncharacterized protein</fullName>
    </submittedName>
</protein>
<organism evidence="1 2">
    <name type="scientific">Galdieria sulphuraria</name>
    <name type="common">Red alga</name>
    <dbReference type="NCBI Taxonomy" id="130081"/>
    <lineage>
        <taxon>Eukaryota</taxon>
        <taxon>Rhodophyta</taxon>
        <taxon>Bangiophyceae</taxon>
        <taxon>Galdieriales</taxon>
        <taxon>Galdieriaceae</taxon>
        <taxon>Galdieria</taxon>
    </lineage>
</organism>
<reference evidence="2" key="1">
    <citation type="journal article" date="2013" name="Science">
        <title>Gene transfer from bacteria and archaea facilitated evolution of an extremophilic eukaryote.</title>
        <authorList>
            <person name="Schonknecht G."/>
            <person name="Chen W.H."/>
            <person name="Ternes C.M."/>
            <person name="Barbier G.G."/>
            <person name="Shrestha R.P."/>
            <person name="Stanke M."/>
            <person name="Brautigam A."/>
            <person name="Baker B.J."/>
            <person name="Banfield J.F."/>
            <person name="Garavito R.M."/>
            <person name="Carr K."/>
            <person name="Wilkerson C."/>
            <person name="Rensing S.A."/>
            <person name="Gagneul D."/>
            <person name="Dickenson N.E."/>
            <person name="Oesterhelt C."/>
            <person name="Lercher M.J."/>
            <person name="Weber A.P."/>
        </authorList>
    </citation>
    <scope>NUCLEOTIDE SEQUENCE [LARGE SCALE GENOMIC DNA]</scope>
    <source>
        <strain evidence="2">074W</strain>
    </source>
</reference>
<dbReference type="KEGG" id="gsl:Gasu_54590"/>
<sequence>MSTFSLDLIEKDFVHYWLMSKNSSLAPSTFIDISNGFRAKFESENLNINLDFLVCPQAVVNNIVLGQVFGDPYYFALPETLSQTVHPTSRRFVFDMEQSEFLEVSFLESFFNNPTYSISLSACVCGVVSLVYQPKHVIDHLA</sequence>
<dbReference type="EMBL" id="KB454540">
    <property type="protein sequence ID" value="EME26884.1"/>
    <property type="molecule type" value="Genomic_DNA"/>
</dbReference>
<dbReference type="AlphaFoldDB" id="M2XU02"/>
<dbReference type="Proteomes" id="UP000030680">
    <property type="component" value="Unassembled WGS sequence"/>
</dbReference>
<dbReference type="GeneID" id="17085833"/>
<proteinExistence type="predicted"/>
<evidence type="ECO:0000313" key="1">
    <source>
        <dbReference type="EMBL" id="EME26884.1"/>
    </source>
</evidence>
<keyword evidence="2" id="KW-1185">Reference proteome</keyword>
<evidence type="ECO:0000313" key="2">
    <source>
        <dbReference type="Proteomes" id="UP000030680"/>
    </source>
</evidence>
<name>M2XU02_GALSU</name>
<dbReference type="Gramene" id="EME26884">
    <property type="protein sequence ID" value="EME26884"/>
    <property type="gene ID" value="Gasu_54590"/>
</dbReference>
<accession>M2XU02</accession>
<dbReference type="RefSeq" id="XP_005703404.1">
    <property type="nucleotide sequence ID" value="XM_005703347.1"/>
</dbReference>
<gene>
    <name evidence="1" type="ORF">Gasu_54590</name>
</gene>